<dbReference type="GeneID" id="94583474"/>
<protein>
    <submittedName>
        <fullName evidence="2">Uncharacterized protein</fullName>
    </submittedName>
</protein>
<dbReference type="RefSeq" id="XP_068138964.1">
    <property type="nucleotide sequence ID" value="XM_068282863.1"/>
</dbReference>
<gene>
    <name evidence="2" type="ORF">YALI1_D33191g</name>
</gene>
<sequence>MTWPSRCSRRSHDTSHRSSPPVVLHCICGSAFRWAIFTSCADACRVAFRKVIYRKRKNAGHAAYCWEGCGGGGG</sequence>
<dbReference type="AlphaFoldDB" id="A0A1D8NG44"/>
<organism evidence="2 3">
    <name type="scientific">Yarrowia lipolytica</name>
    <name type="common">Candida lipolytica</name>
    <dbReference type="NCBI Taxonomy" id="4952"/>
    <lineage>
        <taxon>Eukaryota</taxon>
        <taxon>Fungi</taxon>
        <taxon>Dikarya</taxon>
        <taxon>Ascomycota</taxon>
        <taxon>Saccharomycotina</taxon>
        <taxon>Dipodascomycetes</taxon>
        <taxon>Dipodascales</taxon>
        <taxon>Dipodascales incertae sedis</taxon>
        <taxon>Yarrowia</taxon>
    </lineage>
</organism>
<accession>A0A1D8NG44</accession>
<dbReference type="VEuPathDB" id="FungiDB:YALI1_D33191g"/>
<feature type="region of interest" description="Disordered" evidence="1">
    <location>
        <begin position="1"/>
        <end position="21"/>
    </location>
</feature>
<evidence type="ECO:0000313" key="2">
    <source>
        <dbReference type="EMBL" id="AOW04614.1"/>
    </source>
</evidence>
<reference evidence="2 3" key="1">
    <citation type="journal article" date="2016" name="PLoS ONE">
        <title>Sequence Assembly of Yarrowia lipolytica Strain W29/CLIB89 Shows Transposable Element Diversity.</title>
        <authorList>
            <person name="Magnan C."/>
            <person name="Yu J."/>
            <person name="Chang I."/>
            <person name="Jahn E."/>
            <person name="Kanomata Y."/>
            <person name="Wu J."/>
            <person name="Zeller M."/>
            <person name="Oakes M."/>
            <person name="Baldi P."/>
            <person name="Sandmeyer S."/>
        </authorList>
    </citation>
    <scope>NUCLEOTIDE SEQUENCE [LARGE SCALE GENOMIC DNA]</scope>
    <source>
        <strain evidence="3">CLIB89(W29)</strain>
    </source>
</reference>
<dbReference type="EMBL" id="CP017556">
    <property type="protein sequence ID" value="AOW04614.1"/>
    <property type="molecule type" value="Genomic_DNA"/>
</dbReference>
<name>A0A1D8NG44_YARLL</name>
<evidence type="ECO:0000313" key="3">
    <source>
        <dbReference type="Proteomes" id="UP000182444"/>
    </source>
</evidence>
<dbReference type="Proteomes" id="UP000182444">
    <property type="component" value="Chromosome 1D"/>
</dbReference>
<proteinExistence type="predicted"/>
<evidence type="ECO:0000256" key="1">
    <source>
        <dbReference type="SAM" id="MobiDB-lite"/>
    </source>
</evidence>